<comment type="caution">
    <text evidence="3">The sequence shown here is derived from an EMBL/GenBank/DDBJ whole genome shotgun (WGS) entry which is preliminary data.</text>
</comment>
<keyword evidence="1" id="KW-1133">Transmembrane helix</keyword>
<name>A0A3M7S8W7_BRAPC</name>
<feature type="chain" id="PRO_5018293459" evidence="2">
    <location>
        <begin position="20"/>
        <end position="201"/>
    </location>
</feature>
<dbReference type="EMBL" id="REGN01001847">
    <property type="protein sequence ID" value="RNA32097.1"/>
    <property type="molecule type" value="Genomic_DNA"/>
</dbReference>
<dbReference type="Proteomes" id="UP000276133">
    <property type="component" value="Unassembled WGS sequence"/>
</dbReference>
<keyword evidence="4" id="KW-1185">Reference proteome</keyword>
<evidence type="ECO:0000313" key="4">
    <source>
        <dbReference type="Proteomes" id="UP000276133"/>
    </source>
</evidence>
<reference evidence="3 4" key="1">
    <citation type="journal article" date="2018" name="Sci. Rep.">
        <title>Genomic signatures of local adaptation to the degree of environmental predictability in rotifers.</title>
        <authorList>
            <person name="Franch-Gras L."/>
            <person name="Hahn C."/>
            <person name="Garcia-Roger E.M."/>
            <person name="Carmona M.J."/>
            <person name="Serra M."/>
            <person name="Gomez A."/>
        </authorList>
    </citation>
    <scope>NUCLEOTIDE SEQUENCE [LARGE SCALE GENOMIC DNA]</scope>
    <source>
        <strain evidence="3">HYR1</strain>
    </source>
</reference>
<organism evidence="3 4">
    <name type="scientific">Brachionus plicatilis</name>
    <name type="common">Marine rotifer</name>
    <name type="synonym">Brachionus muelleri</name>
    <dbReference type="NCBI Taxonomy" id="10195"/>
    <lineage>
        <taxon>Eukaryota</taxon>
        <taxon>Metazoa</taxon>
        <taxon>Spiralia</taxon>
        <taxon>Gnathifera</taxon>
        <taxon>Rotifera</taxon>
        <taxon>Eurotatoria</taxon>
        <taxon>Monogononta</taxon>
        <taxon>Pseudotrocha</taxon>
        <taxon>Ploima</taxon>
        <taxon>Brachionidae</taxon>
        <taxon>Brachionus</taxon>
    </lineage>
</organism>
<evidence type="ECO:0000313" key="3">
    <source>
        <dbReference type="EMBL" id="RNA32097.1"/>
    </source>
</evidence>
<keyword evidence="1" id="KW-0812">Transmembrane</keyword>
<evidence type="ECO:0000256" key="1">
    <source>
        <dbReference type="SAM" id="Phobius"/>
    </source>
</evidence>
<sequence>MIRSVKTIFLAYLVGLVVTDELEWDLVPPAENGTQCIFKSKNKMLICRGSIGVVECSATISLPVGFDVFGLSSQSIEHGSIESKKYDLYPRILNETVYQDKILKGKNISLSHIESNDVGLRVPDDKCWARLVELFNATSGSQNAQIEQSENRVSLFGEILIIGRQVNKRWLGLWRWSLALRFGLGFGWGFGWGIPPYAFLG</sequence>
<feature type="transmembrane region" description="Helical" evidence="1">
    <location>
        <begin position="178"/>
        <end position="199"/>
    </location>
</feature>
<feature type="signal peptide" evidence="2">
    <location>
        <begin position="1"/>
        <end position="19"/>
    </location>
</feature>
<accession>A0A3M7S8W7</accession>
<gene>
    <name evidence="3" type="ORF">BpHYR1_050503</name>
</gene>
<dbReference type="AlphaFoldDB" id="A0A3M7S8W7"/>
<keyword evidence="1" id="KW-0472">Membrane</keyword>
<proteinExistence type="predicted"/>
<protein>
    <submittedName>
        <fullName evidence="3">Uncharacterized protein</fullName>
    </submittedName>
</protein>
<evidence type="ECO:0000256" key="2">
    <source>
        <dbReference type="SAM" id="SignalP"/>
    </source>
</evidence>
<keyword evidence="2" id="KW-0732">Signal</keyword>